<dbReference type="OMA" id="PEHRIRI"/>
<dbReference type="PANTHER" id="PTHR33050">
    <property type="entry name" value="REVERSE TRANSCRIPTASE DOMAIN-CONTAINING PROTEIN"/>
    <property type="match status" value="1"/>
</dbReference>
<evidence type="ECO:0000313" key="3">
    <source>
        <dbReference type="EMBL" id="OBZ78926.1"/>
    </source>
</evidence>
<dbReference type="InterPro" id="IPR052055">
    <property type="entry name" value="Hepadnavirus_pol/RT"/>
</dbReference>
<reference evidence="3 4" key="1">
    <citation type="submission" date="2016-03" db="EMBL/GenBank/DDBJ databases">
        <title>Whole genome sequencing of Grifola frondosa 9006-11.</title>
        <authorList>
            <person name="Min B."/>
            <person name="Park H."/>
            <person name="Kim J.-G."/>
            <person name="Cho H."/>
            <person name="Oh Y.-L."/>
            <person name="Kong W.-S."/>
            <person name="Choi I.-G."/>
        </authorList>
    </citation>
    <scope>NUCLEOTIDE SEQUENCE [LARGE SCALE GENOMIC DNA]</scope>
    <source>
        <strain evidence="3 4">9006-11</strain>
    </source>
</reference>
<accession>A0A1C7MR77</accession>
<feature type="region of interest" description="Disordered" evidence="2">
    <location>
        <begin position="1"/>
        <end position="35"/>
    </location>
</feature>
<dbReference type="STRING" id="5627.A0A1C7MR77"/>
<comment type="caution">
    <text evidence="3">The sequence shown here is derived from an EMBL/GenBank/DDBJ whole genome shotgun (WGS) entry which is preliminary data.</text>
</comment>
<feature type="region of interest" description="Disordered" evidence="2">
    <location>
        <begin position="333"/>
        <end position="361"/>
    </location>
</feature>
<evidence type="ECO:0000256" key="2">
    <source>
        <dbReference type="SAM" id="MobiDB-lite"/>
    </source>
</evidence>
<dbReference type="EMBL" id="LUGG01000001">
    <property type="protein sequence ID" value="OBZ78926.1"/>
    <property type="molecule type" value="Genomic_DNA"/>
</dbReference>
<sequence length="853" mass="96216">MARIGHPDGVGGNDLDVFGLDGPGSRRQTAEPEPRNCLDRIRENTRREARNKVRAEKRALGEEVDEDEELLRVLVEDDQINDEIDELRRDINTAGTGDEAGMRNEENDMGAPPPPFLASGGDLLSEVLKLTPKTRKTVFKALELATGDLRQSDLNKADSSLSEPVFTHTAERQANLFDRRRIQPHPQLAAVLANKNHLPLTLCTSAAITEMNRNPSKLVYEKIHDANAVKRSILKVSEWPLEAEMNAEDWRDAWPNFLVILERIASSVIVERFRAHFNWLCGVQDFKANYLAILQFDIELRRSYFTAETPVAFTVASDTYRESYRDCRIEELSQRQPQSELRSNSNTSYGSNRYQPYRNDNRRLVNTQEQTAAEDIHPPNHKSGIENLDFIKSYINEQVTLGRMTGPYTRTEVEKILGTPFVSSPLAVVEKPGSAGKWRLVQNCSYEDENGISVNSQINSDDFPTKWGTAAQVAEIVATAPLGTQAASLDIDSAFRNLPVFPAHKAFLVIQCEEGVFYIDHVVPFGITSGVGIQGEPMDAVVDVLEAHEIGPNRKWVDDLFNFRFPTAPLGVPWHQTKCKDYAFEAVYVGFLWDLWNRTVSLPEVKRLKYVAKLTAFVEKARDGRVSQKDTMSINGTLSHITFIYPRGRSYLTNLCAFIASFRNKHAPRYPPRSMISDLTWWLQTLGVSGVRRSLTPRGPLKDIGIWVDASTDWGIGIIVDGRWAAWKWRLPTAQWKTHGRDIGWAEMIAVELAARFVEQLGYKDSDILVRGDNSGVVGAVTRGRSRNFQANESIRRTEVLSMSLNIYFRLEYVNTKVNKADPVSRGKPDPSMARLPVLFTLPPELELFLLDA</sequence>
<gene>
    <name evidence="3" type="ORF">A0H81_01330</name>
</gene>
<feature type="coiled-coil region" evidence="1">
    <location>
        <begin position="38"/>
        <end position="70"/>
    </location>
</feature>
<evidence type="ECO:0008006" key="5">
    <source>
        <dbReference type="Google" id="ProtNLM"/>
    </source>
</evidence>
<dbReference type="PANTHER" id="PTHR33050:SF7">
    <property type="entry name" value="RIBONUCLEASE H"/>
    <property type="match status" value="1"/>
</dbReference>
<dbReference type="AlphaFoldDB" id="A0A1C7MR77"/>
<protein>
    <recommendedName>
        <fullName evidence="5">Reverse transcriptase domain-containing protein</fullName>
    </recommendedName>
</protein>
<proteinExistence type="predicted"/>
<feature type="compositionally biased region" description="Polar residues" evidence="2">
    <location>
        <begin position="334"/>
        <end position="354"/>
    </location>
</feature>
<dbReference type="OrthoDB" id="3248529at2759"/>
<evidence type="ECO:0000256" key="1">
    <source>
        <dbReference type="SAM" id="Coils"/>
    </source>
</evidence>
<name>A0A1C7MR77_GRIFR</name>
<dbReference type="Proteomes" id="UP000092993">
    <property type="component" value="Unassembled WGS sequence"/>
</dbReference>
<keyword evidence="4" id="KW-1185">Reference proteome</keyword>
<keyword evidence="1" id="KW-0175">Coiled coil</keyword>
<organism evidence="3 4">
    <name type="scientific">Grifola frondosa</name>
    <name type="common">Maitake</name>
    <name type="synonym">Polyporus frondosus</name>
    <dbReference type="NCBI Taxonomy" id="5627"/>
    <lineage>
        <taxon>Eukaryota</taxon>
        <taxon>Fungi</taxon>
        <taxon>Dikarya</taxon>
        <taxon>Basidiomycota</taxon>
        <taxon>Agaricomycotina</taxon>
        <taxon>Agaricomycetes</taxon>
        <taxon>Polyporales</taxon>
        <taxon>Grifolaceae</taxon>
        <taxon>Grifola</taxon>
    </lineage>
</organism>
<evidence type="ECO:0000313" key="4">
    <source>
        <dbReference type="Proteomes" id="UP000092993"/>
    </source>
</evidence>